<dbReference type="InterPro" id="IPR037185">
    <property type="entry name" value="EmrE-like"/>
</dbReference>
<dbReference type="InterPro" id="IPR000620">
    <property type="entry name" value="EamA_dom"/>
</dbReference>
<keyword evidence="6 8" id="KW-1133">Transmembrane helix</keyword>
<keyword evidence="3" id="KW-0813">Transport</keyword>
<feature type="transmembrane region" description="Helical" evidence="8">
    <location>
        <begin position="180"/>
        <end position="202"/>
    </location>
</feature>
<evidence type="ECO:0000313" key="10">
    <source>
        <dbReference type="EMBL" id="AJP73306.1"/>
    </source>
</evidence>
<dbReference type="AlphaFoldDB" id="A0A7U4JAL6"/>
<evidence type="ECO:0000256" key="6">
    <source>
        <dbReference type="ARBA" id="ARBA00022989"/>
    </source>
</evidence>
<dbReference type="Proteomes" id="UP000032300">
    <property type="component" value="Chromosome"/>
</dbReference>
<dbReference type="SUPFAM" id="SSF103481">
    <property type="entry name" value="Multidrug resistance efflux transporter EmrE"/>
    <property type="match status" value="2"/>
</dbReference>
<evidence type="ECO:0000256" key="1">
    <source>
        <dbReference type="ARBA" id="ARBA00004651"/>
    </source>
</evidence>
<dbReference type="EMBL" id="CP010836">
    <property type="protein sequence ID" value="AJP73306.1"/>
    <property type="molecule type" value="Genomic_DNA"/>
</dbReference>
<evidence type="ECO:0000256" key="8">
    <source>
        <dbReference type="SAM" id="Phobius"/>
    </source>
</evidence>
<dbReference type="OrthoDB" id="369870at2"/>
<dbReference type="KEGG" id="sphi:TS85_18160"/>
<feature type="transmembrane region" description="Helical" evidence="8">
    <location>
        <begin position="214"/>
        <end position="232"/>
    </location>
</feature>
<dbReference type="RefSeq" id="WP_044334100.1">
    <property type="nucleotide sequence ID" value="NZ_CP010836.1"/>
</dbReference>
<dbReference type="Pfam" id="PF00892">
    <property type="entry name" value="EamA"/>
    <property type="match status" value="1"/>
</dbReference>
<feature type="domain" description="EamA" evidence="9">
    <location>
        <begin position="10"/>
        <end position="144"/>
    </location>
</feature>
<feature type="transmembrane region" description="Helical" evidence="8">
    <location>
        <begin position="41"/>
        <end position="62"/>
    </location>
</feature>
<keyword evidence="7 8" id="KW-0472">Membrane</keyword>
<organism evidence="10 11">
    <name type="scientific">Sphingomonas hengshuiensis</name>
    <dbReference type="NCBI Taxonomy" id="1609977"/>
    <lineage>
        <taxon>Bacteria</taxon>
        <taxon>Pseudomonadati</taxon>
        <taxon>Pseudomonadota</taxon>
        <taxon>Alphaproteobacteria</taxon>
        <taxon>Sphingomonadales</taxon>
        <taxon>Sphingomonadaceae</taxon>
        <taxon>Sphingomonas</taxon>
    </lineage>
</organism>
<reference evidence="10 11" key="2">
    <citation type="submission" date="2015-02" db="EMBL/GenBank/DDBJ databases">
        <title>The complete genome of Sphingomonas hengshuiensis sp. WHSC-8 isolated from soil of Hengshui Lake.</title>
        <authorList>
            <person name="Wei S."/>
            <person name="Guo J."/>
            <person name="Su C."/>
            <person name="Wu R."/>
            <person name="Zhang Z."/>
            <person name="Liang K."/>
            <person name="Li H."/>
            <person name="Wang T."/>
            <person name="Liu H."/>
            <person name="Zhang C."/>
            <person name="Li Z."/>
            <person name="Wang Q."/>
            <person name="Meng J."/>
        </authorList>
    </citation>
    <scope>NUCLEOTIDE SEQUENCE [LARGE SCALE GENOMIC DNA]</scope>
    <source>
        <strain evidence="10 11">WHSC-8</strain>
    </source>
</reference>
<evidence type="ECO:0000313" key="11">
    <source>
        <dbReference type="Proteomes" id="UP000032300"/>
    </source>
</evidence>
<comment type="similarity">
    <text evidence="2">Belongs to the EamA transporter family.</text>
</comment>
<comment type="subcellular location">
    <subcellularLocation>
        <location evidence="1">Cell membrane</location>
        <topology evidence="1">Multi-pass membrane protein</topology>
    </subcellularLocation>
</comment>
<proteinExistence type="inferred from homology"/>
<evidence type="ECO:0000256" key="7">
    <source>
        <dbReference type="ARBA" id="ARBA00023136"/>
    </source>
</evidence>
<keyword evidence="11" id="KW-1185">Reference proteome</keyword>
<gene>
    <name evidence="10" type="ORF">TS85_18160</name>
</gene>
<reference evidence="10 11" key="1">
    <citation type="journal article" date="2015" name="Int. J. Syst. Evol. Microbiol.">
        <title>Sphingomonas hengshuiensis sp. nov., isolated from lake wetland.</title>
        <authorList>
            <person name="Wei S."/>
            <person name="Wang T."/>
            <person name="Liu H."/>
            <person name="Zhang C."/>
            <person name="Guo J."/>
            <person name="Wang Q."/>
            <person name="Liang K."/>
            <person name="Zhang Z."/>
        </authorList>
    </citation>
    <scope>NUCLEOTIDE SEQUENCE [LARGE SCALE GENOMIC DNA]</scope>
    <source>
        <strain evidence="10 11">WHSC-8</strain>
    </source>
</reference>
<name>A0A7U4JAL6_9SPHN</name>
<dbReference type="PANTHER" id="PTHR22911:SF137">
    <property type="entry name" value="SOLUTE CARRIER FAMILY 35 MEMBER G2-RELATED"/>
    <property type="match status" value="1"/>
</dbReference>
<feature type="transmembrane region" description="Helical" evidence="8">
    <location>
        <begin position="12"/>
        <end position="29"/>
    </location>
</feature>
<evidence type="ECO:0000256" key="2">
    <source>
        <dbReference type="ARBA" id="ARBA00007362"/>
    </source>
</evidence>
<keyword evidence="4" id="KW-1003">Cell membrane</keyword>
<sequence>MNRSTLPDAKGLALGVGAYVVWGLLPLYFHALKGVPALQVLAHRVLWSVVLLAITVVALRRARTIRAAARGRTLLLLAASAALIAVNWLVYIWAVQHNHVLEASLGYFINPLFNVALAVAVLGERLRRWQGIAIGVAGLGVAILAASGGGSLWISLILAVTFGLYGLLRKVAAIDALGGLAVETMMLAPIALGLVWQASAAGTGSFGHSLGTDLLLIASGAVTAAPLLMFAAAARRMPYATLGLIQYIAPTLQFTVAVLLGEPVRPVHLLTFGLIWAGCALYAADSIRGARTPPVMAPD</sequence>
<evidence type="ECO:0000256" key="4">
    <source>
        <dbReference type="ARBA" id="ARBA00022475"/>
    </source>
</evidence>
<evidence type="ECO:0000256" key="3">
    <source>
        <dbReference type="ARBA" id="ARBA00022448"/>
    </source>
</evidence>
<dbReference type="NCBIfam" id="TIGR00688">
    <property type="entry name" value="rarD"/>
    <property type="match status" value="1"/>
</dbReference>
<accession>A0A7U4JAL6</accession>
<dbReference type="InterPro" id="IPR004626">
    <property type="entry name" value="RarD"/>
</dbReference>
<evidence type="ECO:0000259" key="9">
    <source>
        <dbReference type="Pfam" id="PF00892"/>
    </source>
</evidence>
<evidence type="ECO:0000256" key="5">
    <source>
        <dbReference type="ARBA" id="ARBA00022692"/>
    </source>
</evidence>
<protein>
    <submittedName>
        <fullName evidence="10">Membrane protein</fullName>
    </submittedName>
</protein>
<feature type="transmembrane region" description="Helical" evidence="8">
    <location>
        <begin position="129"/>
        <end position="146"/>
    </location>
</feature>
<feature type="transmembrane region" description="Helical" evidence="8">
    <location>
        <begin position="105"/>
        <end position="122"/>
    </location>
</feature>
<feature type="transmembrane region" description="Helical" evidence="8">
    <location>
        <begin position="266"/>
        <end position="284"/>
    </location>
</feature>
<feature type="transmembrane region" description="Helical" evidence="8">
    <location>
        <begin position="239"/>
        <end position="260"/>
    </location>
</feature>
<keyword evidence="5 8" id="KW-0812">Transmembrane</keyword>
<feature type="transmembrane region" description="Helical" evidence="8">
    <location>
        <begin position="152"/>
        <end position="168"/>
    </location>
</feature>
<feature type="transmembrane region" description="Helical" evidence="8">
    <location>
        <begin position="74"/>
        <end position="93"/>
    </location>
</feature>
<dbReference type="PANTHER" id="PTHR22911">
    <property type="entry name" value="ACYL-MALONYL CONDENSING ENZYME-RELATED"/>
    <property type="match status" value="1"/>
</dbReference>
<dbReference type="GO" id="GO:0005886">
    <property type="term" value="C:plasma membrane"/>
    <property type="evidence" value="ECO:0007669"/>
    <property type="project" value="UniProtKB-SubCell"/>
</dbReference>